<dbReference type="PANTHER" id="PTHR33345:SF6">
    <property type="entry name" value="OS03G0747200 PROTEIN"/>
    <property type="match status" value="1"/>
</dbReference>
<organism evidence="8 9">
    <name type="scientific">Kingdonia uniflora</name>
    <dbReference type="NCBI Taxonomy" id="39325"/>
    <lineage>
        <taxon>Eukaryota</taxon>
        <taxon>Viridiplantae</taxon>
        <taxon>Streptophyta</taxon>
        <taxon>Embryophyta</taxon>
        <taxon>Tracheophyta</taxon>
        <taxon>Spermatophyta</taxon>
        <taxon>Magnoliopsida</taxon>
        <taxon>Ranunculales</taxon>
        <taxon>Circaeasteraceae</taxon>
        <taxon>Kingdonia</taxon>
    </lineage>
</organism>
<name>A0A7J7LG90_9MAGN</name>
<feature type="domain" description="Oberon-like PHD finger" evidence="6">
    <location>
        <begin position="141"/>
        <end position="274"/>
    </location>
</feature>
<evidence type="ECO:0000256" key="3">
    <source>
        <dbReference type="ARBA" id="ARBA00022771"/>
    </source>
</evidence>
<dbReference type="GO" id="GO:0008270">
    <property type="term" value="F:zinc ion binding"/>
    <property type="evidence" value="ECO:0007669"/>
    <property type="project" value="UniProtKB-KW"/>
</dbReference>
<dbReference type="EMBL" id="JACGCM010002300">
    <property type="protein sequence ID" value="KAF6141643.1"/>
    <property type="molecule type" value="Genomic_DNA"/>
</dbReference>
<keyword evidence="2" id="KW-0479">Metal-binding</keyword>
<keyword evidence="4" id="KW-0862">Zinc</keyword>
<keyword evidence="3" id="KW-0863">Zinc-finger</keyword>
<dbReference type="Proteomes" id="UP000541444">
    <property type="component" value="Unassembled WGS sequence"/>
</dbReference>
<evidence type="ECO:0000256" key="1">
    <source>
        <dbReference type="ARBA" id="ARBA00004123"/>
    </source>
</evidence>
<evidence type="ECO:0000259" key="7">
    <source>
        <dbReference type="Pfam" id="PF23299"/>
    </source>
</evidence>
<reference evidence="8 9" key="1">
    <citation type="journal article" date="2020" name="IScience">
        <title>Genome Sequencing of the Endangered Kingdonia uniflora (Circaeasteraceae, Ranunculales) Reveals Potential Mechanisms of Evolutionary Specialization.</title>
        <authorList>
            <person name="Sun Y."/>
            <person name="Deng T."/>
            <person name="Zhang A."/>
            <person name="Moore M.J."/>
            <person name="Landis J.B."/>
            <person name="Lin N."/>
            <person name="Zhang H."/>
            <person name="Zhang X."/>
            <person name="Huang J."/>
            <person name="Zhang X."/>
            <person name="Sun H."/>
            <person name="Wang H."/>
        </authorList>
    </citation>
    <scope>NUCLEOTIDE SEQUENCE [LARGE SCALE GENOMIC DNA]</scope>
    <source>
        <strain evidence="8">TB1705</strain>
        <tissue evidence="8">Leaf</tissue>
    </source>
</reference>
<proteinExistence type="predicted"/>
<dbReference type="OrthoDB" id="1852608at2759"/>
<evidence type="ECO:0000256" key="2">
    <source>
        <dbReference type="ARBA" id="ARBA00022723"/>
    </source>
</evidence>
<dbReference type="Pfam" id="PF07227">
    <property type="entry name" value="PHD_Oberon"/>
    <property type="match status" value="1"/>
</dbReference>
<evidence type="ECO:0000256" key="5">
    <source>
        <dbReference type="ARBA" id="ARBA00023242"/>
    </source>
</evidence>
<evidence type="ECO:0008006" key="10">
    <source>
        <dbReference type="Google" id="ProtNLM"/>
    </source>
</evidence>
<accession>A0A7J7LG90</accession>
<dbReference type="InterPro" id="IPR032881">
    <property type="entry name" value="Oberon-like_PHD"/>
</dbReference>
<protein>
    <recommendedName>
        <fullName evidence="10">Oberon PHD finger domain-containing protein</fullName>
    </recommendedName>
</protein>
<evidence type="ECO:0000313" key="8">
    <source>
        <dbReference type="EMBL" id="KAF6141643.1"/>
    </source>
</evidence>
<dbReference type="PANTHER" id="PTHR33345">
    <property type="entry name" value="ADAPTER PROTEIN, PUTATIVE-RELATED"/>
    <property type="match status" value="1"/>
</dbReference>
<sequence>MDVRMKLVLHYCRPVVTQWAGDANPQNAALLVESCIALPSNSLSFPVYKTIVALSCRYQHVSWEGLPYAPVDWQCPGDNWGLMVGKRKNASGFMRDMYLYPSNCLQNNTSLAPRSTSCPPKERAGNIGSELNAGTKVCKAGNKMCTSLHEATNNNYSQNAMDCDICCSEDGFCRDCCCILCSRTISFAYGGYSFIRCEAKVNESYICGHVAHINCALRSYMAGTVGGSIGLDMQYYCRRCDHRTDLTSHVTKLLKSCETLNSRDDIATILKVGLCLLRGSQQEFAKRLLSFIDLALKKLKGGDNLKDIWNADDNISVVAAGAMNEASSLEKAVEQVLIGLKKAQ</sequence>
<comment type="subcellular location">
    <subcellularLocation>
        <location evidence="1">Nucleus</location>
    </subcellularLocation>
</comment>
<evidence type="ECO:0000313" key="9">
    <source>
        <dbReference type="Proteomes" id="UP000541444"/>
    </source>
</evidence>
<dbReference type="InterPro" id="IPR055508">
    <property type="entry name" value="DUF7081"/>
</dbReference>
<keyword evidence="9" id="KW-1185">Reference proteome</keyword>
<dbReference type="GO" id="GO:0005634">
    <property type="term" value="C:nucleus"/>
    <property type="evidence" value="ECO:0007669"/>
    <property type="project" value="UniProtKB-SubCell"/>
</dbReference>
<keyword evidence="5" id="KW-0539">Nucleus</keyword>
<feature type="domain" description="DUF7081" evidence="7">
    <location>
        <begin position="62"/>
        <end position="110"/>
    </location>
</feature>
<dbReference type="AlphaFoldDB" id="A0A7J7LG90"/>
<comment type="caution">
    <text evidence="8">The sequence shown here is derived from an EMBL/GenBank/DDBJ whole genome shotgun (WGS) entry which is preliminary data.</text>
</comment>
<dbReference type="Pfam" id="PF23299">
    <property type="entry name" value="DUF7081"/>
    <property type="match status" value="1"/>
</dbReference>
<gene>
    <name evidence="8" type="ORF">GIB67_001195</name>
</gene>
<evidence type="ECO:0000259" key="6">
    <source>
        <dbReference type="Pfam" id="PF07227"/>
    </source>
</evidence>
<evidence type="ECO:0000256" key="4">
    <source>
        <dbReference type="ARBA" id="ARBA00022833"/>
    </source>
</evidence>